<sequence>MDTLKKVISPVAAPVAEAAASLVHETQSEAHRLFREQPGHRAASKKGAQPHVVPGIEHPGSVGVVYVSERAAANGYYPGNKEWANFGQGAPETGQIPGAAPKPTQLEVEDFGDDIHEYGPTAGIPALRQKIADYYNVTFRKGMIPFEAENICVVPGGRAGLSRLMSVISPIMLGYQVPDYAAYEPLLGSFGKVQSIPLQLAERDGFKLKVEQLRQEIHDRGLTAVLLSNPRNPCGTLIEGEELRELVELSLRSDTTMIVDEFYAWYLHEGPVGRAVSAAQYIEDPNECNLALIDGLTKGWRCPGWRVAWVAGSKDLISAISQAGSYLDGGASHPMQVLALQMLDPQRVVQDREALQKHFRMKREYMLKRLERMGLPVTVPPVATFYLWLNLSQLSSPLNSGLVFAEECLREKVIVTPGIVFDVNPSHRRNIVDSASEPFVRISYGPTIEECERGCDAIERVLSKARKGEKLGEGYTRAATDTKEKHNPQAHG</sequence>
<gene>
    <name evidence="8" type="ORF">FA09DRAFT_361745</name>
</gene>
<dbReference type="SUPFAM" id="SSF53383">
    <property type="entry name" value="PLP-dependent transferases"/>
    <property type="match status" value="1"/>
</dbReference>
<keyword evidence="3" id="KW-0032">Aminotransferase</keyword>
<dbReference type="InterPro" id="IPR015424">
    <property type="entry name" value="PyrdxlP-dep_Trfase"/>
</dbReference>
<dbReference type="RefSeq" id="XP_025596861.1">
    <property type="nucleotide sequence ID" value="XM_025745396.1"/>
</dbReference>
<keyword evidence="5" id="KW-0663">Pyridoxal phosphate</keyword>
<evidence type="ECO:0000256" key="4">
    <source>
        <dbReference type="ARBA" id="ARBA00022679"/>
    </source>
</evidence>
<evidence type="ECO:0000256" key="1">
    <source>
        <dbReference type="ARBA" id="ARBA00001933"/>
    </source>
</evidence>
<accession>A0A316Z6J9</accession>
<proteinExistence type="inferred from homology"/>
<dbReference type="GO" id="GO:0030170">
    <property type="term" value="F:pyridoxal phosphate binding"/>
    <property type="evidence" value="ECO:0007669"/>
    <property type="project" value="InterPro"/>
</dbReference>
<evidence type="ECO:0000313" key="9">
    <source>
        <dbReference type="Proteomes" id="UP000245946"/>
    </source>
</evidence>
<comment type="cofactor">
    <cofactor evidence="1">
        <name>pyridoxal 5'-phosphate</name>
        <dbReference type="ChEBI" id="CHEBI:597326"/>
    </cofactor>
</comment>
<evidence type="ECO:0000256" key="6">
    <source>
        <dbReference type="SAM" id="MobiDB-lite"/>
    </source>
</evidence>
<dbReference type="Gene3D" id="3.40.640.10">
    <property type="entry name" value="Type I PLP-dependent aspartate aminotransferase-like (Major domain)"/>
    <property type="match status" value="1"/>
</dbReference>
<dbReference type="InterPro" id="IPR015421">
    <property type="entry name" value="PyrdxlP-dep_Trfase_major"/>
</dbReference>
<dbReference type="STRING" id="58919.A0A316Z6J9"/>
<evidence type="ECO:0000256" key="3">
    <source>
        <dbReference type="ARBA" id="ARBA00022576"/>
    </source>
</evidence>
<organism evidence="8 9">
    <name type="scientific">Tilletiopsis washingtonensis</name>
    <dbReference type="NCBI Taxonomy" id="58919"/>
    <lineage>
        <taxon>Eukaryota</taxon>
        <taxon>Fungi</taxon>
        <taxon>Dikarya</taxon>
        <taxon>Basidiomycota</taxon>
        <taxon>Ustilaginomycotina</taxon>
        <taxon>Exobasidiomycetes</taxon>
        <taxon>Entylomatales</taxon>
        <taxon>Entylomatales incertae sedis</taxon>
        <taxon>Tilletiopsis</taxon>
    </lineage>
</organism>
<dbReference type="GeneID" id="37272940"/>
<dbReference type="CDD" id="cd00609">
    <property type="entry name" value="AAT_like"/>
    <property type="match status" value="1"/>
</dbReference>
<dbReference type="EMBL" id="KZ819298">
    <property type="protein sequence ID" value="PWN96582.1"/>
    <property type="molecule type" value="Genomic_DNA"/>
</dbReference>
<feature type="region of interest" description="Disordered" evidence="6">
    <location>
        <begin position="473"/>
        <end position="492"/>
    </location>
</feature>
<dbReference type="OrthoDB" id="2108at2759"/>
<evidence type="ECO:0000313" key="8">
    <source>
        <dbReference type="EMBL" id="PWN96582.1"/>
    </source>
</evidence>
<dbReference type="Pfam" id="PF00155">
    <property type="entry name" value="Aminotran_1_2"/>
    <property type="match status" value="1"/>
</dbReference>
<keyword evidence="9" id="KW-1185">Reference proteome</keyword>
<evidence type="ECO:0000259" key="7">
    <source>
        <dbReference type="Pfam" id="PF00155"/>
    </source>
</evidence>
<keyword evidence="4 8" id="KW-0808">Transferase</keyword>
<dbReference type="Proteomes" id="UP000245946">
    <property type="component" value="Unassembled WGS sequence"/>
</dbReference>
<dbReference type="GO" id="GO:0006520">
    <property type="term" value="P:amino acid metabolic process"/>
    <property type="evidence" value="ECO:0007669"/>
    <property type="project" value="InterPro"/>
</dbReference>
<evidence type="ECO:0000256" key="2">
    <source>
        <dbReference type="ARBA" id="ARBA00007441"/>
    </source>
</evidence>
<dbReference type="GO" id="GO:0008483">
    <property type="term" value="F:transaminase activity"/>
    <property type="evidence" value="ECO:0007669"/>
    <property type="project" value="UniProtKB-KW"/>
</dbReference>
<dbReference type="AlphaFoldDB" id="A0A316Z6J9"/>
<feature type="domain" description="Aminotransferase class I/classII large" evidence="7">
    <location>
        <begin position="82"/>
        <end position="458"/>
    </location>
</feature>
<dbReference type="PANTHER" id="PTHR46383">
    <property type="entry name" value="ASPARTATE AMINOTRANSFERASE"/>
    <property type="match status" value="1"/>
</dbReference>
<evidence type="ECO:0000256" key="5">
    <source>
        <dbReference type="ARBA" id="ARBA00022898"/>
    </source>
</evidence>
<dbReference type="PANTHER" id="PTHR46383:SF1">
    <property type="entry name" value="ASPARTATE AMINOTRANSFERASE"/>
    <property type="match status" value="1"/>
</dbReference>
<feature type="compositionally biased region" description="Basic and acidic residues" evidence="6">
    <location>
        <begin position="480"/>
        <end position="492"/>
    </location>
</feature>
<name>A0A316Z6J9_9BASI</name>
<dbReference type="InterPro" id="IPR004839">
    <property type="entry name" value="Aminotransferase_I/II_large"/>
</dbReference>
<comment type="similarity">
    <text evidence="2">Belongs to the class-I pyridoxal-phosphate-dependent aminotransferase family.</text>
</comment>
<protein>
    <submittedName>
        <fullName evidence="8">PLP-dependent transferase</fullName>
    </submittedName>
</protein>
<dbReference type="InterPro" id="IPR050596">
    <property type="entry name" value="AspAT/PAT-like"/>
</dbReference>
<reference evidence="8 9" key="1">
    <citation type="journal article" date="2018" name="Mol. Biol. Evol.">
        <title>Broad Genomic Sampling Reveals a Smut Pathogenic Ancestry of the Fungal Clade Ustilaginomycotina.</title>
        <authorList>
            <person name="Kijpornyongpan T."/>
            <person name="Mondo S.J."/>
            <person name="Barry K."/>
            <person name="Sandor L."/>
            <person name="Lee J."/>
            <person name="Lipzen A."/>
            <person name="Pangilinan J."/>
            <person name="LaButti K."/>
            <person name="Hainaut M."/>
            <person name="Henrissat B."/>
            <person name="Grigoriev I.V."/>
            <person name="Spatafora J.W."/>
            <person name="Aime M.C."/>
        </authorList>
    </citation>
    <scope>NUCLEOTIDE SEQUENCE [LARGE SCALE GENOMIC DNA]</scope>
    <source>
        <strain evidence="8 9">MCA 4186</strain>
    </source>
</reference>